<dbReference type="EMBL" id="JBJVNW010000012">
    <property type="protein sequence ID" value="MFM9519819.1"/>
    <property type="molecule type" value="Genomic_DNA"/>
</dbReference>
<evidence type="ECO:0000313" key="1">
    <source>
        <dbReference type="EMBL" id="MFM9519819.1"/>
    </source>
</evidence>
<dbReference type="RefSeq" id="WP_269083127.1">
    <property type="nucleotide sequence ID" value="NZ_CP178857.1"/>
</dbReference>
<protein>
    <submittedName>
        <fullName evidence="1">Uncharacterized protein</fullName>
    </submittedName>
</protein>
<organism evidence="1 2">
    <name type="scientific">Pseudomonas monachiensis</name>
    <dbReference type="NCBI Taxonomy" id="3060212"/>
    <lineage>
        <taxon>Bacteria</taxon>
        <taxon>Pseudomonadati</taxon>
        <taxon>Pseudomonadota</taxon>
        <taxon>Gammaproteobacteria</taxon>
        <taxon>Pseudomonadales</taxon>
        <taxon>Pseudomonadaceae</taxon>
        <taxon>Pseudomonas</taxon>
    </lineage>
</organism>
<comment type="caution">
    <text evidence="1">The sequence shown here is derived from an EMBL/GenBank/DDBJ whole genome shotgun (WGS) entry which is preliminary data.</text>
</comment>
<dbReference type="Proteomes" id="UP001631987">
    <property type="component" value="Unassembled WGS sequence"/>
</dbReference>
<name>A0ABW9HDF7_9PSED</name>
<reference evidence="1 2" key="1">
    <citation type="submission" date="2024-12" db="EMBL/GenBank/DDBJ databases">
        <title>Pseudomonas species isolated from Lotus nodules promote plant growth.</title>
        <authorList>
            <person name="Yu Y.-H."/>
            <person name="Kurtenbach J."/>
            <person name="Crosbie D."/>
            <person name="Brachmann A."/>
            <person name="Marin M."/>
        </authorList>
    </citation>
    <scope>NUCLEOTIDE SEQUENCE [LARGE SCALE GENOMIC DNA]</scope>
    <source>
        <strain evidence="1 2">PLb12A</strain>
    </source>
</reference>
<gene>
    <name evidence="1" type="ORF">ACKKH4_21525</name>
</gene>
<accession>A0ABW9HDF7</accession>
<evidence type="ECO:0000313" key="2">
    <source>
        <dbReference type="Proteomes" id="UP001631987"/>
    </source>
</evidence>
<sequence>MAATNEAVEHAEVVMLVSIFGAIRLQKGRDNRGQTTVIYFDFV</sequence>
<keyword evidence="2" id="KW-1185">Reference proteome</keyword>
<proteinExistence type="predicted"/>